<reference evidence="1 2" key="1">
    <citation type="submission" date="2018-11" db="EMBL/GenBank/DDBJ databases">
        <authorList>
            <consortium name="Pathogen Informatics"/>
        </authorList>
    </citation>
    <scope>NUCLEOTIDE SEQUENCE [LARGE SCALE GENOMIC DNA]</scope>
</reference>
<dbReference type="Proteomes" id="UP000281553">
    <property type="component" value="Unassembled WGS sequence"/>
</dbReference>
<dbReference type="AlphaFoldDB" id="A0A3P6QLG2"/>
<protein>
    <submittedName>
        <fullName evidence="1">Uncharacterized protein</fullName>
    </submittedName>
</protein>
<evidence type="ECO:0000313" key="1">
    <source>
        <dbReference type="EMBL" id="VDK44620.1"/>
    </source>
</evidence>
<organism evidence="1 2">
    <name type="scientific">Dibothriocephalus latus</name>
    <name type="common">Fish tapeworm</name>
    <name type="synonym">Diphyllobothrium latum</name>
    <dbReference type="NCBI Taxonomy" id="60516"/>
    <lineage>
        <taxon>Eukaryota</taxon>
        <taxon>Metazoa</taxon>
        <taxon>Spiralia</taxon>
        <taxon>Lophotrochozoa</taxon>
        <taxon>Platyhelminthes</taxon>
        <taxon>Cestoda</taxon>
        <taxon>Eucestoda</taxon>
        <taxon>Diphyllobothriidea</taxon>
        <taxon>Diphyllobothriidae</taxon>
        <taxon>Dibothriocephalus</taxon>
    </lineage>
</organism>
<sequence length="82" mass="9064">MEEENADEVGSEEFILTAKQHLTHCDNKSDAFGFNQEVLIWKIAAEGGLTLGAYFEQGLVYNVIGMISCTLRDRSSCACGMR</sequence>
<keyword evidence="2" id="KW-1185">Reference proteome</keyword>
<evidence type="ECO:0000313" key="2">
    <source>
        <dbReference type="Proteomes" id="UP000281553"/>
    </source>
</evidence>
<proteinExistence type="predicted"/>
<dbReference type="EMBL" id="UYRU01009884">
    <property type="protein sequence ID" value="VDK44620.1"/>
    <property type="molecule type" value="Genomic_DNA"/>
</dbReference>
<accession>A0A3P6QLG2</accession>
<name>A0A3P6QLG2_DIBLA</name>
<gene>
    <name evidence="1" type="ORF">DILT_LOCUS1447</name>
</gene>